<dbReference type="PROSITE" id="PS51379">
    <property type="entry name" value="4FE4S_FER_2"/>
    <property type="match status" value="1"/>
</dbReference>
<dbReference type="PANTHER" id="PTHR43255">
    <property type="entry name" value="IRON-SULFUR-BINDING OXIDOREDUCTASE FADF-RELATED-RELATED"/>
    <property type="match status" value="1"/>
</dbReference>
<keyword evidence="1" id="KW-0004">4Fe-4S</keyword>
<evidence type="ECO:0000259" key="6">
    <source>
        <dbReference type="PROSITE" id="PS51379"/>
    </source>
</evidence>
<evidence type="ECO:0000256" key="1">
    <source>
        <dbReference type="ARBA" id="ARBA00022485"/>
    </source>
</evidence>
<dbReference type="Pfam" id="PF13534">
    <property type="entry name" value="Fer4_17"/>
    <property type="match status" value="1"/>
</dbReference>
<feature type="domain" description="4Fe-4S ferredoxin-type" evidence="6">
    <location>
        <begin position="352"/>
        <end position="382"/>
    </location>
</feature>
<evidence type="ECO:0000256" key="2">
    <source>
        <dbReference type="ARBA" id="ARBA00022723"/>
    </source>
</evidence>
<evidence type="ECO:0000313" key="8">
    <source>
        <dbReference type="Proteomes" id="UP000198324"/>
    </source>
</evidence>
<accession>A0A238YFB7</accession>
<keyword evidence="5" id="KW-0411">Iron-sulfur</keyword>
<dbReference type="Pfam" id="PF02754">
    <property type="entry name" value="CCG"/>
    <property type="match status" value="2"/>
</dbReference>
<dbReference type="NCBIfam" id="NF045663">
    <property type="entry name" value="diclust_near_Sec"/>
    <property type="match status" value="1"/>
</dbReference>
<dbReference type="InterPro" id="IPR028261">
    <property type="entry name" value="DPD_II"/>
</dbReference>
<dbReference type="RefSeq" id="WP_089272138.1">
    <property type="nucleotide sequence ID" value="NZ_FZOC01000001.1"/>
</dbReference>
<dbReference type="GO" id="GO:0016491">
    <property type="term" value="F:oxidoreductase activity"/>
    <property type="evidence" value="ECO:0007669"/>
    <property type="project" value="UniProtKB-KW"/>
</dbReference>
<dbReference type="EMBL" id="FZOC01000001">
    <property type="protein sequence ID" value="SNR69488.1"/>
    <property type="molecule type" value="Genomic_DNA"/>
</dbReference>
<dbReference type="Proteomes" id="UP000198324">
    <property type="component" value="Unassembled WGS sequence"/>
</dbReference>
<dbReference type="InterPro" id="IPR036188">
    <property type="entry name" value="FAD/NAD-bd_sf"/>
</dbReference>
<dbReference type="InterPro" id="IPR051460">
    <property type="entry name" value="HdrC_iron-sulfur_subunit"/>
</dbReference>
<dbReference type="Pfam" id="PF14691">
    <property type="entry name" value="Fer4_20"/>
    <property type="match status" value="1"/>
</dbReference>
<dbReference type="InterPro" id="IPR017896">
    <property type="entry name" value="4Fe4S_Fe-S-bd"/>
</dbReference>
<dbReference type="Gene3D" id="3.50.50.60">
    <property type="entry name" value="FAD/NAD(P)-binding domain"/>
    <property type="match status" value="1"/>
</dbReference>
<dbReference type="AlphaFoldDB" id="A0A238YFB7"/>
<sequence length="859" mass="90946">MDQQTLRQWESRCIQEEPPFCQAACPLRVDARAFVGFLAKGDADGARKVLERTLPLPGVLGRVCEAPCEAACKRREAGDAVGIGRLERFAMLHGKPGPRPMRLPGRGKSALVLGCGVAALTCAWDLLKKGYGVGLHTLGQPLFGDLAELSAAILPPEALEAELATLKSLGLALDETSGDAAALEALPREALAQGRAVFLEYGLAARFGAGYPARADVDPVTLAAADGGEGVFLGGWPDGAGRIRCIDAAADGRRTASSMDRWLSGASLTASREKEGVAQTRLFTSMAGVEPLARIVPAGADYDAAEAVREAARCLQCQCLECVRICAFLSKHKAYPKVYARQIYNNAAIVKGQHLANTLVNSCSLCGLCERVCPEHFAMAELCLTARQDMVARGVMPQSAHEFALEDMAQACGPDAALSRPDPETGTCAAVFFPGCQLAASHPHHVKSAYALLRRELSGGVGLMLRCCGIPAHWAGQEELSRQAAREFADQWRALGQPRVIAACSGCLSMLRGPLFQAAAPGLAAVSLWETLAALPLPEPRPAVPAAPLALHDPCTARDDAGYRAGARAVASALGVAVDELPLSGELAECCGFGGLMAQVDAPLGKAVAQGRADRSPLDYLACCAMCRDRLAATGKRTWHLLDFVFPGPAAAQGGDPAATPGPGYSGRVEARAALKQELLRELWGEEPQADASLPELLVPPELLARLEERRILVPELRRAVREAGKRLLLDVDSGRMLASFRPRRVTFWAEFASEDGHLRLTNAWSHRMIVPGAGGVQEAPAQSGAVVNRVDQTYVPASGSWTCAACGQELAPSPVVASYLGSVFTISLLSCPACGQTLVPEDLALGRMFEVEQLLEDK</sequence>
<evidence type="ECO:0000256" key="5">
    <source>
        <dbReference type="ARBA" id="ARBA00023014"/>
    </source>
</evidence>
<dbReference type="SUPFAM" id="SSF46548">
    <property type="entry name" value="alpha-helical ferredoxin"/>
    <property type="match status" value="2"/>
</dbReference>
<dbReference type="InterPro" id="IPR009051">
    <property type="entry name" value="Helical_ferredxn"/>
</dbReference>
<keyword evidence="3" id="KW-0560">Oxidoreductase</keyword>
<protein>
    <submittedName>
        <fullName evidence="7">Fe-S oxidoreductase</fullName>
    </submittedName>
</protein>
<evidence type="ECO:0000256" key="3">
    <source>
        <dbReference type="ARBA" id="ARBA00023002"/>
    </source>
</evidence>
<dbReference type="Pfam" id="PF24292">
    <property type="entry name" value="DUF7479"/>
    <property type="match status" value="1"/>
</dbReference>
<dbReference type="InterPro" id="IPR004017">
    <property type="entry name" value="Cys_rich_dom"/>
</dbReference>
<keyword evidence="8" id="KW-1185">Reference proteome</keyword>
<dbReference type="InterPro" id="IPR055902">
    <property type="entry name" value="DUF7479"/>
</dbReference>
<organism evidence="7 8">
    <name type="scientific">Humidesulfovibrio mexicanus</name>
    <dbReference type="NCBI Taxonomy" id="147047"/>
    <lineage>
        <taxon>Bacteria</taxon>
        <taxon>Pseudomonadati</taxon>
        <taxon>Thermodesulfobacteriota</taxon>
        <taxon>Desulfovibrionia</taxon>
        <taxon>Desulfovibrionales</taxon>
        <taxon>Desulfovibrionaceae</taxon>
        <taxon>Humidesulfovibrio</taxon>
    </lineage>
</organism>
<evidence type="ECO:0000313" key="7">
    <source>
        <dbReference type="EMBL" id="SNR69488.1"/>
    </source>
</evidence>
<dbReference type="InterPro" id="IPR017900">
    <property type="entry name" value="4Fe4S_Fe_S_CS"/>
</dbReference>
<dbReference type="NCBIfam" id="NF045645">
    <property type="entry name" value="DVU_1557_fam"/>
    <property type="match status" value="1"/>
</dbReference>
<keyword evidence="4" id="KW-0408">Iron</keyword>
<keyword evidence="2" id="KW-0479">Metal-binding</keyword>
<dbReference type="PANTHER" id="PTHR43255:SF1">
    <property type="entry name" value="IRON-SULFUR-BINDING OXIDOREDUCTASE FADF-RELATED"/>
    <property type="match status" value="1"/>
</dbReference>
<gene>
    <name evidence="7" type="ORF">SAMN04488503_0917</name>
</gene>
<dbReference type="InterPro" id="IPR054656">
    <property type="entry name" value="DVU_1557-like"/>
</dbReference>
<reference evidence="7 8" key="1">
    <citation type="submission" date="2017-06" db="EMBL/GenBank/DDBJ databases">
        <authorList>
            <person name="Kim H.J."/>
            <person name="Triplett B.A."/>
        </authorList>
    </citation>
    <scope>NUCLEOTIDE SEQUENCE [LARGE SCALE GENOMIC DNA]</scope>
    <source>
        <strain evidence="7 8">DSM 13116</strain>
    </source>
</reference>
<evidence type="ECO:0000256" key="4">
    <source>
        <dbReference type="ARBA" id="ARBA00023004"/>
    </source>
</evidence>
<dbReference type="PROSITE" id="PS00198">
    <property type="entry name" value="4FE4S_FER_1"/>
    <property type="match status" value="1"/>
</dbReference>
<name>A0A238YFB7_9BACT</name>
<dbReference type="GO" id="GO:0051539">
    <property type="term" value="F:4 iron, 4 sulfur cluster binding"/>
    <property type="evidence" value="ECO:0007669"/>
    <property type="project" value="UniProtKB-KW"/>
</dbReference>
<dbReference type="Gene3D" id="1.10.1060.10">
    <property type="entry name" value="Alpha-helical ferredoxin"/>
    <property type="match status" value="2"/>
</dbReference>
<dbReference type="GO" id="GO:0005886">
    <property type="term" value="C:plasma membrane"/>
    <property type="evidence" value="ECO:0007669"/>
    <property type="project" value="TreeGrafter"/>
</dbReference>
<dbReference type="OrthoDB" id="9803192at2"/>
<proteinExistence type="predicted"/>
<dbReference type="GO" id="GO:0046872">
    <property type="term" value="F:metal ion binding"/>
    <property type="evidence" value="ECO:0007669"/>
    <property type="project" value="UniProtKB-KW"/>
</dbReference>